<feature type="non-terminal residue" evidence="2">
    <location>
        <position position="1"/>
    </location>
</feature>
<keyword evidence="1" id="KW-0472">Membrane</keyword>
<evidence type="ECO:0000256" key="1">
    <source>
        <dbReference type="SAM" id="Phobius"/>
    </source>
</evidence>
<comment type="caution">
    <text evidence="2">The sequence shown here is derived from an EMBL/GenBank/DDBJ whole genome shotgun (WGS) entry which is preliminary data.</text>
</comment>
<dbReference type="EMBL" id="CAJOBB010007268">
    <property type="protein sequence ID" value="CAF4182488.1"/>
    <property type="molecule type" value="Genomic_DNA"/>
</dbReference>
<protein>
    <submittedName>
        <fullName evidence="2">Uncharacterized protein</fullName>
    </submittedName>
</protein>
<keyword evidence="1" id="KW-0812">Transmembrane</keyword>
<dbReference type="AlphaFoldDB" id="A0A819ZTD3"/>
<dbReference type="Proteomes" id="UP000663868">
    <property type="component" value="Unassembled WGS sequence"/>
</dbReference>
<evidence type="ECO:0000313" key="2">
    <source>
        <dbReference type="EMBL" id="CAF4182488.1"/>
    </source>
</evidence>
<keyword evidence="1" id="KW-1133">Transmembrane helix</keyword>
<gene>
    <name evidence="2" type="ORF">KXQ929_LOCUS39030</name>
</gene>
<sequence>ENACEQPVAIMTAVIMVALIPVHTLAMYTAFTKFSNMYKPSNIDAKMRHKQRMKNIFPQ</sequence>
<accession>A0A819ZTD3</accession>
<feature type="transmembrane region" description="Helical" evidence="1">
    <location>
        <begin position="6"/>
        <end position="31"/>
    </location>
</feature>
<name>A0A819ZTD3_9BILA</name>
<organism evidence="2 3">
    <name type="scientific">Adineta steineri</name>
    <dbReference type="NCBI Taxonomy" id="433720"/>
    <lineage>
        <taxon>Eukaryota</taxon>
        <taxon>Metazoa</taxon>
        <taxon>Spiralia</taxon>
        <taxon>Gnathifera</taxon>
        <taxon>Rotifera</taxon>
        <taxon>Eurotatoria</taxon>
        <taxon>Bdelloidea</taxon>
        <taxon>Adinetida</taxon>
        <taxon>Adinetidae</taxon>
        <taxon>Adineta</taxon>
    </lineage>
</organism>
<reference evidence="2" key="1">
    <citation type="submission" date="2021-02" db="EMBL/GenBank/DDBJ databases">
        <authorList>
            <person name="Nowell W R."/>
        </authorList>
    </citation>
    <scope>NUCLEOTIDE SEQUENCE</scope>
</reference>
<proteinExistence type="predicted"/>
<evidence type="ECO:0000313" key="3">
    <source>
        <dbReference type="Proteomes" id="UP000663868"/>
    </source>
</evidence>